<feature type="domain" description="HNH nuclease" evidence="1">
    <location>
        <begin position="191"/>
        <end position="244"/>
    </location>
</feature>
<keyword evidence="2" id="KW-0540">Nuclease</keyword>
<evidence type="ECO:0000313" key="2">
    <source>
        <dbReference type="EMBL" id="MFD1765490.1"/>
    </source>
</evidence>
<reference evidence="3" key="1">
    <citation type="journal article" date="2019" name="Int. J. Syst. Evol. Microbiol.">
        <title>The Global Catalogue of Microorganisms (GCM) 10K type strain sequencing project: providing services to taxonomists for standard genome sequencing and annotation.</title>
        <authorList>
            <consortium name="The Broad Institute Genomics Platform"/>
            <consortium name="The Broad Institute Genome Sequencing Center for Infectious Disease"/>
            <person name="Wu L."/>
            <person name="Ma J."/>
        </authorList>
    </citation>
    <scope>NUCLEOTIDE SEQUENCE [LARGE SCALE GENOMIC DNA]</scope>
    <source>
        <strain evidence="3">CGMCC 1.12449</strain>
    </source>
</reference>
<gene>
    <name evidence="2" type="ORF">ACFSAG_01365</name>
</gene>
<name>A0ABW4MAZ0_9SPHN</name>
<dbReference type="RefSeq" id="WP_381510786.1">
    <property type="nucleotide sequence ID" value="NZ_JBHUEL010000002.1"/>
</dbReference>
<evidence type="ECO:0000259" key="1">
    <source>
        <dbReference type="Pfam" id="PF13391"/>
    </source>
</evidence>
<proteinExistence type="predicted"/>
<keyword evidence="2" id="KW-0378">Hydrolase</keyword>
<sequence>MAFAVFMHRADSIYDDSPAERYQFPRQYLSRVTSSIGSWIVYLEPTKVRNSRGYFAVAKVENVIPDPTNPDMYLALIEPGSYIDFSSPVPFRADNGPVERGLLNDAGVLSGRAQSAVRALSPEDFRRIVEAGLPDDVSILPRSDDEVTPDILSDERLVYEFDRPIIQSLVSRKKRDQLFRRAVLAAYDSTCAVTGWKHINGGGRAEAEAAHIKPVEFAGPDSIQNGIALSGTIHWMFDRGLIGFSDDLDILVHRKVNDRQGIESIINSTGKLLAPSLAAHRPHPAFLAWHRSFHGFEVEH</sequence>
<keyword evidence="3" id="KW-1185">Reference proteome</keyword>
<organism evidence="2 3">
    <name type="scientific">Sphingorhabdus buctiana</name>
    <dbReference type="NCBI Taxonomy" id="1508805"/>
    <lineage>
        <taxon>Bacteria</taxon>
        <taxon>Pseudomonadati</taxon>
        <taxon>Pseudomonadota</taxon>
        <taxon>Alphaproteobacteria</taxon>
        <taxon>Sphingomonadales</taxon>
        <taxon>Sphingomonadaceae</taxon>
        <taxon>Sphingorhabdus</taxon>
    </lineage>
</organism>
<dbReference type="Proteomes" id="UP001597215">
    <property type="component" value="Unassembled WGS sequence"/>
</dbReference>
<accession>A0ABW4MAZ0</accession>
<evidence type="ECO:0000313" key="3">
    <source>
        <dbReference type="Proteomes" id="UP001597215"/>
    </source>
</evidence>
<dbReference type="GO" id="GO:0004519">
    <property type="term" value="F:endonuclease activity"/>
    <property type="evidence" value="ECO:0007669"/>
    <property type="project" value="UniProtKB-KW"/>
</dbReference>
<protein>
    <submittedName>
        <fullName evidence="2">HNH endonuclease</fullName>
    </submittedName>
</protein>
<dbReference type="Pfam" id="PF13391">
    <property type="entry name" value="HNH_2"/>
    <property type="match status" value="1"/>
</dbReference>
<comment type="caution">
    <text evidence="2">The sequence shown here is derived from an EMBL/GenBank/DDBJ whole genome shotgun (WGS) entry which is preliminary data.</text>
</comment>
<dbReference type="InterPro" id="IPR003615">
    <property type="entry name" value="HNH_nuc"/>
</dbReference>
<keyword evidence="2" id="KW-0255">Endonuclease</keyword>
<dbReference type="EMBL" id="JBHUEL010000002">
    <property type="protein sequence ID" value="MFD1765490.1"/>
    <property type="molecule type" value="Genomic_DNA"/>
</dbReference>